<dbReference type="InterPro" id="IPR022398">
    <property type="entry name" value="Peptidase_S8_His-AS"/>
</dbReference>
<keyword evidence="7" id="KW-0865">Zymogen</keyword>
<evidence type="ECO:0000256" key="12">
    <source>
        <dbReference type="RuleBase" id="RU003355"/>
    </source>
</evidence>
<dbReference type="PANTHER" id="PTHR42884:SF23">
    <property type="entry name" value="FURIN-LIKE PROTEASE 2"/>
    <property type="match status" value="1"/>
</dbReference>
<dbReference type="InterPro" id="IPR000209">
    <property type="entry name" value="Peptidase_S8/S53_dom"/>
</dbReference>
<dbReference type="AlphaFoldDB" id="A0ABD0LCN7"/>
<feature type="active site" description="Charge relay system" evidence="10 11">
    <location>
        <position position="140"/>
    </location>
</feature>
<dbReference type="InterPro" id="IPR015500">
    <property type="entry name" value="Peptidase_S8_subtilisin-rel"/>
</dbReference>
<dbReference type="PROSITE" id="PS51892">
    <property type="entry name" value="SUBTILASE"/>
    <property type="match status" value="1"/>
</dbReference>
<organism evidence="16 17">
    <name type="scientific">Batillaria attramentaria</name>
    <dbReference type="NCBI Taxonomy" id="370345"/>
    <lineage>
        <taxon>Eukaryota</taxon>
        <taxon>Metazoa</taxon>
        <taxon>Spiralia</taxon>
        <taxon>Lophotrochozoa</taxon>
        <taxon>Mollusca</taxon>
        <taxon>Gastropoda</taxon>
        <taxon>Caenogastropoda</taxon>
        <taxon>Sorbeoconcha</taxon>
        <taxon>Cerithioidea</taxon>
        <taxon>Batillariidae</taxon>
        <taxon>Batillaria</taxon>
    </lineage>
</organism>
<dbReference type="InterPro" id="IPR002884">
    <property type="entry name" value="P_dom"/>
</dbReference>
<evidence type="ECO:0000256" key="3">
    <source>
        <dbReference type="ARBA" id="ARBA00022685"/>
    </source>
</evidence>
<evidence type="ECO:0000256" key="8">
    <source>
        <dbReference type="ARBA" id="ARBA00023157"/>
    </source>
</evidence>
<keyword evidence="14" id="KW-0472">Membrane</keyword>
<keyword evidence="9" id="KW-0325">Glycoprotein</keyword>
<evidence type="ECO:0000256" key="11">
    <source>
        <dbReference type="PROSITE-ProRule" id="PRU01240"/>
    </source>
</evidence>
<proteinExistence type="inferred from homology"/>
<dbReference type="Gene3D" id="2.60.120.260">
    <property type="entry name" value="Galactose-binding domain-like"/>
    <property type="match status" value="1"/>
</dbReference>
<keyword evidence="14" id="KW-1133">Transmembrane helix</keyword>
<dbReference type="Pfam" id="PF00082">
    <property type="entry name" value="Peptidase_S8"/>
    <property type="match status" value="1"/>
</dbReference>
<reference evidence="16 17" key="1">
    <citation type="journal article" date="2023" name="Sci. Data">
        <title>Genome assembly of the Korean intertidal mud-creeper Batillaria attramentaria.</title>
        <authorList>
            <person name="Patra A.K."/>
            <person name="Ho P.T."/>
            <person name="Jun S."/>
            <person name="Lee S.J."/>
            <person name="Kim Y."/>
            <person name="Won Y.J."/>
        </authorList>
    </citation>
    <scope>NUCLEOTIDE SEQUENCE [LARGE SCALE GENOMIC DNA]</scope>
    <source>
        <strain evidence="16">Wonlab-2016</strain>
    </source>
</reference>
<keyword evidence="4" id="KW-0732">Signal</keyword>
<protein>
    <recommendedName>
        <fullName evidence="15">P/Homo B domain-containing protein</fullName>
    </recommendedName>
</protein>
<accession>A0ABD0LCN7</accession>
<evidence type="ECO:0000256" key="2">
    <source>
        <dbReference type="ARBA" id="ARBA00022670"/>
    </source>
</evidence>
<dbReference type="PROSITE" id="PS00138">
    <property type="entry name" value="SUBTILASE_SER"/>
    <property type="match status" value="1"/>
</dbReference>
<dbReference type="EMBL" id="JACVVK020000063">
    <property type="protein sequence ID" value="KAK7496906.1"/>
    <property type="molecule type" value="Genomic_DNA"/>
</dbReference>
<dbReference type="PROSITE" id="PS51829">
    <property type="entry name" value="P_HOMO_B"/>
    <property type="match status" value="1"/>
</dbReference>
<keyword evidence="3" id="KW-0165">Cleavage on pair of basic residues</keyword>
<dbReference type="InterPro" id="IPR009030">
    <property type="entry name" value="Growth_fac_rcpt_cys_sf"/>
</dbReference>
<comment type="caution">
    <text evidence="16">The sequence shown here is derived from an EMBL/GenBank/DDBJ whole genome shotgun (WGS) entry which is preliminary data.</text>
</comment>
<dbReference type="Gene3D" id="3.40.50.200">
    <property type="entry name" value="Peptidase S8/S53 domain"/>
    <property type="match status" value="1"/>
</dbReference>
<evidence type="ECO:0000256" key="5">
    <source>
        <dbReference type="ARBA" id="ARBA00022801"/>
    </source>
</evidence>
<dbReference type="FunFam" id="2.60.120.260:FF:000006">
    <property type="entry name" value="Proprotein convertase subtilisin/kexin type 5"/>
    <property type="match status" value="1"/>
</dbReference>
<dbReference type="InterPro" id="IPR036852">
    <property type="entry name" value="Peptidase_S8/S53_dom_sf"/>
</dbReference>
<sequence>MDTVICFHDLVGRFVYSQTIQGAHSTQLMVHWFEQQIVKSRTKRDFRAEVPKQDFKLKDPYYKQQWYLHGGGHGNFDMNVIPAWQKGYTGKNIVVTILDDGIERTHPDLIKNYDPYASYDVNAQDNDPMPRYDATNENRHGTRCAGEVSATANNSQCAVGIAYDSKIGGVRMLDGEVFDAVEAASLSFNRSHIHIYSASWGPDDDGRVVDGPGPLAKKAFDNGIKYGREGKGSIFVWASGNGGSAQDSCNCDGYANSIYTLSISSTSEHGTKPWYLEECSSTLATTYSSGAYNEKQIVTVDLHDRCTVSHTGTSASAPLAAGIVALILEANPNLTWRDVQYITLMTSRPEPMVDGQWVTNAQGRKVSLRYGYGLMDASRMVDLALVWRNVPEKRICLVASHDSNQNLSGDRHTTSVITDGCMGEQTEVRFLEHVQCRVTLHYAPRGAIAIHLTSPQGTRSTILPHRPNDMSSQGFNDWPLLSVHFWGEDPRGEWTLEIEHGASGYTRQLNGGVLVSWSLVLHGTKENPVAMHLRNQTQSPTTAAPVQTSASTVNKSTTTSALKPTIPLEQCDQECEGACTGTGPSHCQACKHFTNLTDGTCVAACPNGTYVHEKTCKECDAACRTCSGPTLMECLTCYEGVKFHPKHGTCYEECLPGTYSDIAHCLPCHKDCKECSGPGKADCTACKGEEDKLVHGSCYSGRSWFSRMQGSLQGVVLGMVLLCSLLLMVIGMVVLLLAHRQRKLCWSYKYDKLPCHDGDEEDAQVSLTYDDTYKT</sequence>
<evidence type="ECO:0000256" key="4">
    <source>
        <dbReference type="ARBA" id="ARBA00022729"/>
    </source>
</evidence>
<dbReference type="InterPro" id="IPR023828">
    <property type="entry name" value="Peptidase_S8_Ser-AS"/>
</dbReference>
<name>A0ABD0LCN7_9CAEN</name>
<evidence type="ECO:0000256" key="6">
    <source>
        <dbReference type="ARBA" id="ARBA00022825"/>
    </source>
</evidence>
<keyword evidence="14" id="KW-0812">Transmembrane</keyword>
<dbReference type="PANTHER" id="PTHR42884">
    <property type="entry name" value="PROPROTEIN CONVERTASE SUBTILISIN/KEXIN-RELATED"/>
    <property type="match status" value="1"/>
</dbReference>
<evidence type="ECO:0000256" key="14">
    <source>
        <dbReference type="SAM" id="Phobius"/>
    </source>
</evidence>
<evidence type="ECO:0000313" key="17">
    <source>
        <dbReference type="Proteomes" id="UP001519460"/>
    </source>
</evidence>
<dbReference type="PROSITE" id="PS00137">
    <property type="entry name" value="SUBTILASE_HIS"/>
    <property type="match status" value="1"/>
</dbReference>
<dbReference type="SUPFAM" id="SSF49785">
    <property type="entry name" value="Galactose-binding domain-like"/>
    <property type="match status" value="1"/>
</dbReference>
<evidence type="ECO:0000256" key="9">
    <source>
        <dbReference type="ARBA" id="ARBA00023180"/>
    </source>
</evidence>
<feature type="active site" description="Charge relay system" evidence="10 11">
    <location>
        <position position="314"/>
    </location>
</feature>
<dbReference type="Pfam" id="PF01483">
    <property type="entry name" value="P_proprotein"/>
    <property type="match status" value="1"/>
</dbReference>
<evidence type="ECO:0000256" key="7">
    <source>
        <dbReference type="ARBA" id="ARBA00023145"/>
    </source>
</evidence>
<dbReference type="CDD" id="cd04059">
    <property type="entry name" value="Peptidases_S8_Protein_convertases_Kexins_Furin-like"/>
    <property type="match status" value="1"/>
</dbReference>
<dbReference type="SUPFAM" id="SSF52743">
    <property type="entry name" value="Subtilisin-like"/>
    <property type="match status" value="1"/>
</dbReference>
<dbReference type="PRINTS" id="PR00723">
    <property type="entry name" value="SUBTILISIN"/>
</dbReference>
<evidence type="ECO:0000256" key="13">
    <source>
        <dbReference type="SAM" id="MobiDB-lite"/>
    </source>
</evidence>
<dbReference type="SUPFAM" id="SSF57184">
    <property type="entry name" value="Growth factor receptor domain"/>
    <property type="match status" value="1"/>
</dbReference>
<dbReference type="GO" id="GO:0006508">
    <property type="term" value="P:proteolysis"/>
    <property type="evidence" value="ECO:0007669"/>
    <property type="project" value="UniProtKB-KW"/>
</dbReference>
<feature type="region of interest" description="Disordered" evidence="13">
    <location>
        <begin position="536"/>
        <end position="559"/>
    </location>
</feature>
<evidence type="ECO:0000256" key="1">
    <source>
        <dbReference type="ARBA" id="ARBA00001913"/>
    </source>
</evidence>
<dbReference type="InterPro" id="IPR023827">
    <property type="entry name" value="Peptidase_S8_Asp-AS"/>
</dbReference>
<keyword evidence="8" id="KW-1015">Disulfide bond</keyword>
<dbReference type="PROSITE" id="PS00136">
    <property type="entry name" value="SUBTILASE_ASP"/>
    <property type="match status" value="1"/>
</dbReference>
<dbReference type="Proteomes" id="UP001519460">
    <property type="component" value="Unassembled WGS sequence"/>
</dbReference>
<keyword evidence="2 11" id="KW-0645">Protease</keyword>
<feature type="transmembrane region" description="Helical" evidence="14">
    <location>
        <begin position="715"/>
        <end position="738"/>
    </location>
</feature>
<feature type="active site" description="Charge relay system" evidence="10 11">
    <location>
        <position position="99"/>
    </location>
</feature>
<comment type="cofactor">
    <cofactor evidence="1">
        <name>Ca(2+)</name>
        <dbReference type="ChEBI" id="CHEBI:29108"/>
    </cofactor>
</comment>
<keyword evidence="17" id="KW-1185">Reference proteome</keyword>
<dbReference type="InterPro" id="IPR008979">
    <property type="entry name" value="Galactose-bd-like_sf"/>
</dbReference>
<keyword evidence="5 11" id="KW-0378">Hydrolase</keyword>
<dbReference type="Gene3D" id="2.10.220.10">
    <property type="entry name" value="Hormone Receptor, Insulin-like Growth Factor Receptor 1, Chain A, domain 2"/>
    <property type="match status" value="2"/>
</dbReference>
<comment type="similarity">
    <text evidence="11 12">Belongs to the peptidase S8 family.</text>
</comment>
<feature type="domain" description="P/Homo B" evidence="15">
    <location>
        <begin position="389"/>
        <end position="527"/>
    </location>
</feature>
<gene>
    <name evidence="16" type="ORF">BaRGS_00011886</name>
</gene>
<dbReference type="InterPro" id="IPR034182">
    <property type="entry name" value="Kexin/furin"/>
</dbReference>
<keyword evidence="6 11" id="KW-0720">Serine protease</keyword>
<dbReference type="CDD" id="cd00064">
    <property type="entry name" value="FU"/>
    <property type="match status" value="3"/>
</dbReference>
<dbReference type="FunFam" id="3.40.50.200:FF:000001">
    <property type="entry name" value="Furin 2, isoform B"/>
    <property type="match status" value="1"/>
</dbReference>
<evidence type="ECO:0000259" key="15">
    <source>
        <dbReference type="PROSITE" id="PS51829"/>
    </source>
</evidence>
<dbReference type="SMART" id="SM00261">
    <property type="entry name" value="FU"/>
    <property type="match status" value="3"/>
</dbReference>
<evidence type="ECO:0000256" key="10">
    <source>
        <dbReference type="PIRSR" id="PIRSR615500-1"/>
    </source>
</evidence>
<evidence type="ECO:0000313" key="16">
    <source>
        <dbReference type="EMBL" id="KAK7496906.1"/>
    </source>
</evidence>
<dbReference type="InterPro" id="IPR006212">
    <property type="entry name" value="Furin_repeat"/>
</dbReference>
<dbReference type="GO" id="GO:0004252">
    <property type="term" value="F:serine-type endopeptidase activity"/>
    <property type="evidence" value="ECO:0007669"/>
    <property type="project" value="UniProtKB-UniRule"/>
</dbReference>